<evidence type="ECO:0000313" key="2">
    <source>
        <dbReference type="EnsemblMetazoa" id="Aqu2.1.37055_001"/>
    </source>
</evidence>
<keyword evidence="1" id="KW-0812">Transmembrane</keyword>
<protein>
    <submittedName>
        <fullName evidence="2">Uncharacterized protein</fullName>
    </submittedName>
</protein>
<proteinExistence type="predicted"/>
<dbReference type="EnsemblMetazoa" id="Aqu2.1.37055_001">
    <property type="protein sequence ID" value="Aqu2.1.37055_001"/>
    <property type="gene ID" value="Aqu2.1.37055"/>
</dbReference>
<organism evidence="2">
    <name type="scientific">Amphimedon queenslandica</name>
    <name type="common">Sponge</name>
    <dbReference type="NCBI Taxonomy" id="400682"/>
    <lineage>
        <taxon>Eukaryota</taxon>
        <taxon>Metazoa</taxon>
        <taxon>Porifera</taxon>
        <taxon>Demospongiae</taxon>
        <taxon>Heteroscleromorpha</taxon>
        <taxon>Haplosclerida</taxon>
        <taxon>Niphatidae</taxon>
        <taxon>Amphimedon</taxon>
    </lineage>
</organism>
<name>A0A1X7V9S5_AMPQE</name>
<feature type="transmembrane region" description="Helical" evidence="1">
    <location>
        <begin position="32"/>
        <end position="52"/>
    </location>
</feature>
<dbReference type="InParanoid" id="A0A1X7V9S5"/>
<accession>A0A1X7V9S5</accession>
<evidence type="ECO:0000256" key="1">
    <source>
        <dbReference type="SAM" id="Phobius"/>
    </source>
</evidence>
<keyword evidence="1" id="KW-0472">Membrane</keyword>
<sequence length="76" mass="8787">MTGDILDNVLSKLNAKLSKDGRKVLCLYRKCWLDHLISVTSTVILLLLSYLLTLHLYCNHWILALSNLLKFTIVHY</sequence>
<keyword evidence="1" id="KW-1133">Transmembrane helix</keyword>
<reference evidence="2" key="1">
    <citation type="submission" date="2017-05" db="UniProtKB">
        <authorList>
            <consortium name="EnsemblMetazoa"/>
        </authorList>
    </citation>
    <scope>IDENTIFICATION</scope>
</reference>
<dbReference type="AlphaFoldDB" id="A0A1X7V9S5"/>